<dbReference type="InterPro" id="IPR002052">
    <property type="entry name" value="DNA_methylase_N6_adenine_CS"/>
</dbReference>
<evidence type="ECO:0000256" key="5">
    <source>
        <dbReference type="SAM" id="MobiDB-lite"/>
    </source>
</evidence>
<protein>
    <submittedName>
        <fullName evidence="6">S-adenosylmethionine-dependent methyltransferase</fullName>
        <ecNumber evidence="6">2.1.1.297</ecNumber>
    </submittedName>
</protein>
<keyword evidence="2 6" id="KW-0489">Methyltransferase</keyword>
<keyword evidence="3 6" id="KW-0808">Transferase</keyword>
<feature type="region of interest" description="Disordered" evidence="5">
    <location>
        <begin position="1"/>
        <end position="23"/>
    </location>
</feature>
<name>A0ABR0KET2_9EURO</name>
<comment type="similarity">
    <text evidence="1">Belongs to the eukaryotic/archaeal PrmC-related family.</text>
</comment>
<proteinExistence type="inferred from homology"/>
<gene>
    <name evidence="6" type="primary">MTQ2</name>
    <name evidence="6" type="ORF">LTR24_003974</name>
</gene>
<dbReference type="Gene3D" id="3.40.50.150">
    <property type="entry name" value="Vaccinia Virus protein VP39"/>
    <property type="match status" value="1"/>
</dbReference>
<evidence type="ECO:0000313" key="7">
    <source>
        <dbReference type="Proteomes" id="UP001345013"/>
    </source>
</evidence>
<dbReference type="EMBL" id="JAVRRG010000039">
    <property type="protein sequence ID" value="KAK5093779.1"/>
    <property type="molecule type" value="Genomic_DNA"/>
</dbReference>
<evidence type="ECO:0000256" key="3">
    <source>
        <dbReference type="ARBA" id="ARBA00022679"/>
    </source>
</evidence>
<evidence type="ECO:0000256" key="4">
    <source>
        <dbReference type="ARBA" id="ARBA00022691"/>
    </source>
</evidence>
<dbReference type="InterPro" id="IPR052190">
    <property type="entry name" value="Euk-Arch_PrmC-MTase"/>
</dbReference>
<evidence type="ECO:0000313" key="6">
    <source>
        <dbReference type="EMBL" id="KAK5093779.1"/>
    </source>
</evidence>
<dbReference type="PROSITE" id="PS00092">
    <property type="entry name" value="N6_MTASE"/>
    <property type="match status" value="1"/>
</dbReference>
<keyword evidence="4" id="KW-0949">S-adenosyl-L-methionine</keyword>
<dbReference type="InterPro" id="IPR029063">
    <property type="entry name" value="SAM-dependent_MTases_sf"/>
</dbReference>
<evidence type="ECO:0000256" key="2">
    <source>
        <dbReference type="ARBA" id="ARBA00022603"/>
    </source>
</evidence>
<dbReference type="PANTHER" id="PTHR45875:SF1">
    <property type="entry name" value="METHYLTRANSFERASE N6AMT1"/>
    <property type="match status" value="1"/>
</dbReference>
<evidence type="ECO:0000256" key="1">
    <source>
        <dbReference type="ARBA" id="ARBA00006149"/>
    </source>
</evidence>
<keyword evidence="7" id="KW-1185">Reference proteome</keyword>
<dbReference type="Proteomes" id="UP001345013">
    <property type="component" value="Unassembled WGS sequence"/>
</dbReference>
<reference evidence="6 7" key="1">
    <citation type="submission" date="2023-08" db="EMBL/GenBank/DDBJ databases">
        <title>Black Yeasts Isolated from many extreme environments.</title>
        <authorList>
            <person name="Coleine C."/>
            <person name="Stajich J.E."/>
            <person name="Selbmann L."/>
        </authorList>
    </citation>
    <scope>NUCLEOTIDE SEQUENCE [LARGE SCALE GENOMIC DNA]</scope>
    <source>
        <strain evidence="6 7">CCFEE 5885</strain>
    </source>
</reference>
<dbReference type="PANTHER" id="PTHR45875">
    <property type="entry name" value="METHYLTRANSFERASE N6AMT1"/>
    <property type="match status" value="1"/>
</dbReference>
<accession>A0ABR0KET2</accession>
<dbReference type="GO" id="GO:0102559">
    <property type="term" value="F:peptide chain release factor N(5)-glutamine methyltransferase activity"/>
    <property type="evidence" value="ECO:0007669"/>
    <property type="project" value="UniProtKB-EC"/>
</dbReference>
<comment type="caution">
    <text evidence="6">The sequence shown here is derived from an EMBL/GenBank/DDBJ whole genome shotgun (WGS) entry which is preliminary data.</text>
</comment>
<dbReference type="EC" id="2.1.1.297" evidence="6"/>
<dbReference type="GO" id="GO:0032259">
    <property type="term" value="P:methylation"/>
    <property type="evidence" value="ECO:0007669"/>
    <property type="project" value="UniProtKB-KW"/>
</dbReference>
<dbReference type="SUPFAM" id="SSF53335">
    <property type="entry name" value="S-adenosyl-L-methionine-dependent methyltransferases"/>
    <property type="match status" value="1"/>
</dbReference>
<sequence>MAKQYPQDGPGTPPANTLLQSLHDLPRGPTGEILTNMLPTPDTSHVSFNTIYEPSEDSFLLLDTLSSTTEVTWLRKRFASKTPYLVEVGTGSGVVIAFLTANAEQVFGRPILSLGIDVNANACHATKETVRKATAEQTAGSLYLGSITGDLCSSLLPGSVDVLVFNPPYVPSEELPALPGLERKYRDKFEHDSHLLALTTDGGEEGMETTTRLFAQIPYLLSPSGVAYILLCAQNRPEAVKSWVAEDLPKGPWLSETVGSSGKKGGWEKLQIVRIWNEKAAGNG</sequence>
<organism evidence="6 7">
    <name type="scientific">Lithohypha guttulata</name>
    <dbReference type="NCBI Taxonomy" id="1690604"/>
    <lineage>
        <taxon>Eukaryota</taxon>
        <taxon>Fungi</taxon>
        <taxon>Dikarya</taxon>
        <taxon>Ascomycota</taxon>
        <taxon>Pezizomycotina</taxon>
        <taxon>Eurotiomycetes</taxon>
        <taxon>Chaetothyriomycetidae</taxon>
        <taxon>Chaetothyriales</taxon>
        <taxon>Trichomeriaceae</taxon>
        <taxon>Lithohypha</taxon>
    </lineage>
</organism>